<dbReference type="EMBL" id="AWFG01000063">
    <property type="protein sequence ID" value="KCZ55123.1"/>
    <property type="molecule type" value="Genomic_DNA"/>
</dbReference>
<feature type="domain" description="HTH cro/C1-type" evidence="1">
    <location>
        <begin position="12"/>
        <end position="66"/>
    </location>
</feature>
<dbReference type="eggNOG" id="COG1396">
    <property type="taxonomic scope" value="Bacteria"/>
</dbReference>
<dbReference type="InterPro" id="IPR001387">
    <property type="entry name" value="Cro/C1-type_HTH"/>
</dbReference>
<dbReference type="CDD" id="cd00093">
    <property type="entry name" value="HTH_XRE"/>
    <property type="match status" value="1"/>
</dbReference>
<dbReference type="RefSeq" id="WP_051615566.1">
    <property type="nucleotide sequence ID" value="NZ_AWFG01000063.1"/>
</dbReference>
<name>A0A062UBM5_9PROT</name>
<evidence type="ECO:0000313" key="2">
    <source>
        <dbReference type="EMBL" id="KCZ55123.1"/>
    </source>
</evidence>
<comment type="caution">
    <text evidence="2">The sequence shown here is derived from an EMBL/GenBank/DDBJ whole genome shotgun (WGS) entry which is preliminary data.</text>
</comment>
<dbReference type="SUPFAM" id="SSF47413">
    <property type="entry name" value="lambda repressor-like DNA-binding domains"/>
    <property type="match status" value="1"/>
</dbReference>
<dbReference type="OrthoDB" id="9797172at2"/>
<evidence type="ECO:0000313" key="3">
    <source>
        <dbReference type="Proteomes" id="UP000027190"/>
    </source>
</evidence>
<reference evidence="2 3" key="1">
    <citation type="journal article" date="2014" name="Antonie Van Leeuwenhoek">
        <title>Hyphomonas beringensis sp. nov. and Hyphomonas chukchiensis sp. nov., isolated from surface seawater of the Bering Sea and Chukchi Sea.</title>
        <authorList>
            <person name="Li C."/>
            <person name="Lai Q."/>
            <person name="Li G."/>
            <person name="Dong C."/>
            <person name="Wang J."/>
            <person name="Liao Y."/>
            <person name="Shao Z."/>
        </authorList>
    </citation>
    <scope>NUCLEOTIDE SEQUENCE [LARGE SCALE GENOMIC DNA]</scope>
    <source>
        <strain evidence="2 3">BH-BN04-4</strain>
    </source>
</reference>
<proteinExistence type="predicted"/>
<evidence type="ECO:0000259" key="1">
    <source>
        <dbReference type="PROSITE" id="PS50943"/>
    </source>
</evidence>
<dbReference type="SMART" id="SM00530">
    <property type="entry name" value="HTH_XRE"/>
    <property type="match status" value="1"/>
</dbReference>
<accession>A0A062UBM5</accession>
<dbReference type="Pfam" id="PF01381">
    <property type="entry name" value="HTH_3"/>
    <property type="match status" value="1"/>
</dbReference>
<keyword evidence="3" id="KW-1185">Reference proteome</keyword>
<sequence length="115" mass="12851">MTDVDRLVGENVRRFRNARGMTLAELSLGLGISHQQLQKYETGMNRLSAGILMDVSKLLDVSLTELFETGVTKQDRSRSAADTSRRMCQAIVNQTESPAKLELMARILKVIRDSP</sequence>
<dbReference type="STRING" id="1280947.HY30_08145"/>
<dbReference type="Proteomes" id="UP000027190">
    <property type="component" value="Unassembled WGS sequence"/>
</dbReference>
<protein>
    <recommendedName>
        <fullName evidence="1">HTH cro/C1-type domain-containing protein</fullName>
    </recommendedName>
</protein>
<dbReference type="PATRIC" id="fig|1280947.3.peg.3073"/>
<gene>
    <name evidence="2" type="ORF">HY30_08145</name>
</gene>
<dbReference type="AlphaFoldDB" id="A0A062UBM5"/>
<dbReference type="InterPro" id="IPR010982">
    <property type="entry name" value="Lambda_DNA-bd_dom_sf"/>
</dbReference>
<dbReference type="Gene3D" id="1.10.260.40">
    <property type="entry name" value="lambda repressor-like DNA-binding domains"/>
    <property type="match status" value="1"/>
</dbReference>
<dbReference type="GO" id="GO:0003677">
    <property type="term" value="F:DNA binding"/>
    <property type="evidence" value="ECO:0007669"/>
    <property type="project" value="InterPro"/>
</dbReference>
<organism evidence="2 3">
    <name type="scientific">Hyphomonas chukchiensis</name>
    <dbReference type="NCBI Taxonomy" id="1280947"/>
    <lineage>
        <taxon>Bacteria</taxon>
        <taxon>Pseudomonadati</taxon>
        <taxon>Pseudomonadota</taxon>
        <taxon>Alphaproteobacteria</taxon>
        <taxon>Hyphomonadales</taxon>
        <taxon>Hyphomonadaceae</taxon>
        <taxon>Hyphomonas</taxon>
    </lineage>
</organism>
<dbReference type="PROSITE" id="PS50943">
    <property type="entry name" value="HTH_CROC1"/>
    <property type="match status" value="1"/>
</dbReference>